<proteinExistence type="predicted"/>
<protein>
    <submittedName>
        <fullName evidence="1">Uncharacterized protein</fullName>
    </submittedName>
</protein>
<sequence length="139" mass="16533">MLLYILLVIISLFNVNVQDNVSNERANITATIHNNHYYNLSFTKCFIHGIIMSPISRIIMSNMTQELIMWSLLNDTTFINGYCSYDMIYNNTRYDTLQFYFHNNILLDLEYYGMRANYEYGNITDNYKSGYVNYYLLNN</sequence>
<reference evidence="1" key="1">
    <citation type="journal article" date="2020" name="Nature">
        <title>Giant virus diversity and host interactions through global metagenomics.</title>
        <authorList>
            <person name="Schulz F."/>
            <person name="Roux S."/>
            <person name="Paez-Espino D."/>
            <person name="Jungbluth S."/>
            <person name="Walsh D.A."/>
            <person name="Denef V.J."/>
            <person name="McMahon K.D."/>
            <person name="Konstantinidis K.T."/>
            <person name="Eloe-Fadrosh E.A."/>
            <person name="Kyrpides N.C."/>
            <person name="Woyke T."/>
        </authorList>
    </citation>
    <scope>NUCLEOTIDE SEQUENCE</scope>
    <source>
        <strain evidence="1">GVMAG-M-3300023179-103</strain>
    </source>
</reference>
<accession>A0A6C0DX41</accession>
<name>A0A6C0DX41_9ZZZZ</name>
<dbReference type="EMBL" id="MN739695">
    <property type="protein sequence ID" value="QHT21526.1"/>
    <property type="molecule type" value="Genomic_DNA"/>
</dbReference>
<evidence type="ECO:0000313" key="1">
    <source>
        <dbReference type="EMBL" id="QHT21526.1"/>
    </source>
</evidence>
<dbReference type="AlphaFoldDB" id="A0A6C0DX41"/>
<organism evidence="1">
    <name type="scientific">viral metagenome</name>
    <dbReference type="NCBI Taxonomy" id="1070528"/>
    <lineage>
        <taxon>unclassified sequences</taxon>
        <taxon>metagenomes</taxon>
        <taxon>organismal metagenomes</taxon>
    </lineage>
</organism>